<name>A0A0N5AQD3_9BILA</name>
<evidence type="ECO:0000313" key="6">
    <source>
        <dbReference type="WBParaSite" id="SMUV_0000689101-mRNA-1"/>
    </source>
</evidence>
<keyword evidence="2" id="KW-0964">Secreted</keyword>
<reference evidence="6" key="1">
    <citation type="submission" date="2017-02" db="UniProtKB">
        <authorList>
            <consortium name="WormBaseParasite"/>
        </authorList>
    </citation>
    <scope>IDENTIFICATION</scope>
</reference>
<keyword evidence="3" id="KW-1015">Disulfide bond</keyword>
<evidence type="ECO:0000256" key="3">
    <source>
        <dbReference type="ARBA" id="ARBA00023157"/>
    </source>
</evidence>
<feature type="domain" description="Glycoprotein hormone subunit beta" evidence="4">
    <location>
        <begin position="10"/>
        <end position="92"/>
    </location>
</feature>
<dbReference type="AlphaFoldDB" id="A0A0N5AQD3"/>
<organism evidence="5 6">
    <name type="scientific">Syphacia muris</name>
    <dbReference type="NCBI Taxonomy" id="451379"/>
    <lineage>
        <taxon>Eukaryota</taxon>
        <taxon>Metazoa</taxon>
        <taxon>Ecdysozoa</taxon>
        <taxon>Nematoda</taxon>
        <taxon>Chromadorea</taxon>
        <taxon>Rhabditida</taxon>
        <taxon>Spirurina</taxon>
        <taxon>Oxyuridomorpha</taxon>
        <taxon>Oxyuroidea</taxon>
        <taxon>Oxyuridae</taxon>
        <taxon>Syphacia</taxon>
    </lineage>
</organism>
<dbReference type="SUPFAM" id="SSF57501">
    <property type="entry name" value="Cystine-knot cytokines"/>
    <property type="match status" value="1"/>
</dbReference>
<evidence type="ECO:0000259" key="4">
    <source>
        <dbReference type="Pfam" id="PF00007"/>
    </source>
</evidence>
<dbReference type="Pfam" id="PF00007">
    <property type="entry name" value="Cys_knot"/>
    <property type="match status" value="1"/>
</dbReference>
<evidence type="ECO:0000256" key="1">
    <source>
        <dbReference type="ARBA" id="ARBA00004613"/>
    </source>
</evidence>
<dbReference type="Proteomes" id="UP000046393">
    <property type="component" value="Unplaced"/>
</dbReference>
<dbReference type="InterPro" id="IPR006208">
    <property type="entry name" value="Glyco_hormone_CN"/>
</dbReference>
<dbReference type="InterPro" id="IPR029034">
    <property type="entry name" value="Cystine-knot_cytokine"/>
</dbReference>
<dbReference type="Gene3D" id="2.10.90.10">
    <property type="entry name" value="Cystine-knot cytokines"/>
    <property type="match status" value="1"/>
</dbReference>
<sequence length="93" mass="10518">MVMASLPGTNPYIRTDKNGRTCRSNIMIPVCKGHCLSKEYGTHKFPFRHQNSNICIQEGGYLDTVPMDECDEGADESIRTYKILRNSTCVCKK</sequence>
<keyword evidence="5" id="KW-1185">Reference proteome</keyword>
<dbReference type="GO" id="GO:0005576">
    <property type="term" value="C:extracellular region"/>
    <property type="evidence" value="ECO:0007669"/>
    <property type="project" value="UniProtKB-SubCell"/>
</dbReference>
<proteinExistence type="predicted"/>
<evidence type="ECO:0000256" key="2">
    <source>
        <dbReference type="ARBA" id="ARBA00022525"/>
    </source>
</evidence>
<dbReference type="STRING" id="451379.A0A0N5AQD3"/>
<evidence type="ECO:0000313" key="5">
    <source>
        <dbReference type="Proteomes" id="UP000046393"/>
    </source>
</evidence>
<protein>
    <submittedName>
        <fullName evidence="6">Cys_knot domain-containing protein</fullName>
    </submittedName>
</protein>
<accession>A0A0N5AQD3</accession>
<dbReference type="WBParaSite" id="SMUV_0000689101-mRNA-1">
    <property type="protein sequence ID" value="SMUV_0000689101-mRNA-1"/>
    <property type="gene ID" value="SMUV_0000689101"/>
</dbReference>
<comment type="subcellular location">
    <subcellularLocation>
        <location evidence="1">Secreted</location>
    </subcellularLocation>
</comment>